<dbReference type="AlphaFoldDB" id="A0A448WKM0"/>
<accession>A0A448WKM0</accession>
<feature type="compositionally biased region" description="Polar residues" evidence="1">
    <location>
        <begin position="1"/>
        <end position="13"/>
    </location>
</feature>
<sequence length="433" mass="48283">SSHSDNSAQTRLSASHEPVLGSGSKENLHHSLQTIPCTSVSFSTGPLDSAADVYTEASAQSNITSPLSHQLSDDAFQPFESSDSHVSFHSSTRQDGCALSSSSLTGIPAEKDHLHLVSCSNYNRVSQNSQDLSQKSCNSFTTEQSSYLSSQKTCIDSFPKSRSSLLVGKSTKALCNLEELQTFPPSRANSDFRTDLVFNRKNFATSLRFYSQAPTSSTMFSWRLRRPFTSVPSLFHLRLFSAKSFRRRTQHNQHWWKHSIRKADVGCQADMVTMPKEHVHSIGTFDCRSAPDHNLNCRLAAITSCSIPNFDHHTSCQESPPVAFISIVSFLFCSLYLYPAVVSDPHDQCIYKPEEHSQPNSSHNTLDILQTSSNSLSPQPIKPWCRSVALSARCGVILTQERLTRLERYQRSFECILKELVSLAFMSFASLSY</sequence>
<name>A0A448WKM0_9PLAT</name>
<comment type="caution">
    <text evidence="2">The sequence shown here is derived from an EMBL/GenBank/DDBJ whole genome shotgun (WGS) entry which is preliminary data.</text>
</comment>
<feature type="non-terminal residue" evidence="2">
    <location>
        <position position="1"/>
    </location>
</feature>
<dbReference type="EMBL" id="CAAALY010019911">
    <property type="protein sequence ID" value="VEL14074.1"/>
    <property type="molecule type" value="Genomic_DNA"/>
</dbReference>
<proteinExistence type="predicted"/>
<evidence type="ECO:0000313" key="2">
    <source>
        <dbReference type="EMBL" id="VEL14074.1"/>
    </source>
</evidence>
<dbReference type="Proteomes" id="UP000784294">
    <property type="component" value="Unassembled WGS sequence"/>
</dbReference>
<gene>
    <name evidence="2" type="ORF">PXEA_LOCUS7514</name>
</gene>
<evidence type="ECO:0000313" key="3">
    <source>
        <dbReference type="Proteomes" id="UP000784294"/>
    </source>
</evidence>
<reference evidence="2" key="1">
    <citation type="submission" date="2018-11" db="EMBL/GenBank/DDBJ databases">
        <authorList>
            <consortium name="Pathogen Informatics"/>
        </authorList>
    </citation>
    <scope>NUCLEOTIDE SEQUENCE</scope>
</reference>
<organism evidence="2 3">
    <name type="scientific">Protopolystoma xenopodis</name>
    <dbReference type="NCBI Taxonomy" id="117903"/>
    <lineage>
        <taxon>Eukaryota</taxon>
        <taxon>Metazoa</taxon>
        <taxon>Spiralia</taxon>
        <taxon>Lophotrochozoa</taxon>
        <taxon>Platyhelminthes</taxon>
        <taxon>Monogenea</taxon>
        <taxon>Polyopisthocotylea</taxon>
        <taxon>Polystomatidea</taxon>
        <taxon>Polystomatidae</taxon>
        <taxon>Protopolystoma</taxon>
    </lineage>
</organism>
<protein>
    <submittedName>
        <fullName evidence="2">Uncharacterized protein</fullName>
    </submittedName>
</protein>
<feature type="region of interest" description="Disordered" evidence="1">
    <location>
        <begin position="1"/>
        <end position="27"/>
    </location>
</feature>
<keyword evidence="3" id="KW-1185">Reference proteome</keyword>
<evidence type="ECO:0000256" key="1">
    <source>
        <dbReference type="SAM" id="MobiDB-lite"/>
    </source>
</evidence>